<feature type="compositionally biased region" description="Low complexity" evidence="2">
    <location>
        <begin position="24"/>
        <end position="35"/>
    </location>
</feature>
<dbReference type="Proteomes" id="UP001383192">
    <property type="component" value="Unassembled WGS sequence"/>
</dbReference>
<gene>
    <name evidence="3" type="ORF">VNI00_002498</name>
</gene>
<dbReference type="EMBL" id="JAYKXP010000006">
    <property type="protein sequence ID" value="KAK7056781.1"/>
    <property type="molecule type" value="Genomic_DNA"/>
</dbReference>
<evidence type="ECO:0000313" key="3">
    <source>
        <dbReference type="EMBL" id="KAK7056781.1"/>
    </source>
</evidence>
<organism evidence="3 4">
    <name type="scientific">Paramarasmius palmivorus</name>
    <dbReference type="NCBI Taxonomy" id="297713"/>
    <lineage>
        <taxon>Eukaryota</taxon>
        <taxon>Fungi</taxon>
        <taxon>Dikarya</taxon>
        <taxon>Basidiomycota</taxon>
        <taxon>Agaricomycotina</taxon>
        <taxon>Agaricomycetes</taxon>
        <taxon>Agaricomycetidae</taxon>
        <taxon>Agaricales</taxon>
        <taxon>Marasmiineae</taxon>
        <taxon>Marasmiaceae</taxon>
        <taxon>Paramarasmius</taxon>
    </lineage>
</organism>
<feature type="region of interest" description="Disordered" evidence="2">
    <location>
        <begin position="22"/>
        <end position="43"/>
    </location>
</feature>
<dbReference type="AlphaFoldDB" id="A0AAW0E004"/>
<feature type="coiled-coil region" evidence="1">
    <location>
        <begin position="290"/>
        <end position="317"/>
    </location>
</feature>
<comment type="caution">
    <text evidence="3">The sequence shown here is derived from an EMBL/GenBank/DDBJ whole genome shotgun (WGS) entry which is preliminary data.</text>
</comment>
<keyword evidence="4" id="KW-1185">Reference proteome</keyword>
<evidence type="ECO:0000256" key="2">
    <source>
        <dbReference type="SAM" id="MobiDB-lite"/>
    </source>
</evidence>
<feature type="compositionally biased region" description="Low complexity" evidence="2">
    <location>
        <begin position="209"/>
        <end position="223"/>
    </location>
</feature>
<feature type="region of interest" description="Disordered" evidence="2">
    <location>
        <begin position="171"/>
        <end position="223"/>
    </location>
</feature>
<proteinExistence type="predicted"/>
<keyword evidence="1" id="KW-0175">Coiled coil</keyword>
<sequence>MSTPSTPTPTEELYGDLGLHFDYSVPSSPHGSDSSQLVYPDLNGSPTYSPQSVYPYVIHSPQLSPDSMESVEPTIGQLHFDYSLSSSSPACAIESPQPVFPDSMETSEAATGQSTSTPVLSTATVEIPDLAEPNNIRTNFPFPAPLSSLLRKKTSTQLPHIVLPVWTNERLSSPNVQSSPSSLTSMSKGPATREIFPDSMETSETASGKSTSTPAPLSSPLLPKKTSAQVPHIVLPVWSNEQYPSSNVQSSPSSLPFMSKGPSSRENCRRMLGDVCTNLNQVCFIMEDERRKQQNRLIELEILLDAEKRRAEEAEEVLSVGAVMQSVGQTLQTLQDALDLLNDSEGCKKVESEDERLDEPAQDLSSWSLVSRIWSYFGWKSEESDQKDTIRKTRRTSFYDETLLATGEITRYWRAWCRESRSASSQSLPVKLRREA</sequence>
<protein>
    <submittedName>
        <fullName evidence="3">Uncharacterized protein</fullName>
    </submittedName>
</protein>
<accession>A0AAW0E004</accession>
<feature type="compositionally biased region" description="Low complexity" evidence="2">
    <location>
        <begin position="171"/>
        <end position="185"/>
    </location>
</feature>
<name>A0AAW0E004_9AGAR</name>
<evidence type="ECO:0000313" key="4">
    <source>
        <dbReference type="Proteomes" id="UP001383192"/>
    </source>
</evidence>
<evidence type="ECO:0000256" key="1">
    <source>
        <dbReference type="SAM" id="Coils"/>
    </source>
</evidence>
<reference evidence="3 4" key="1">
    <citation type="submission" date="2024-01" db="EMBL/GenBank/DDBJ databases">
        <title>A draft genome for a cacao thread blight-causing isolate of Paramarasmius palmivorus.</title>
        <authorList>
            <person name="Baruah I.K."/>
            <person name="Bukari Y."/>
            <person name="Amoako-Attah I."/>
            <person name="Meinhardt L.W."/>
            <person name="Bailey B.A."/>
            <person name="Cohen S.P."/>
        </authorList>
    </citation>
    <scope>NUCLEOTIDE SEQUENCE [LARGE SCALE GENOMIC DNA]</scope>
    <source>
        <strain evidence="3 4">GH-12</strain>
    </source>
</reference>